<dbReference type="GO" id="GO:0000156">
    <property type="term" value="F:phosphorelay response regulator activity"/>
    <property type="evidence" value="ECO:0007669"/>
    <property type="project" value="InterPro"/>
</dbReference>
<evidence type="ECO:0000259" key="1">
    <source>
        <dbReference type="PROSITE" id="PS50930"/>
    </source>
</evidence>
<feature type="domain" description="HTH LytTR-type" evidence="1">
    <location>
        <begin position="47"/>
        <end position="150"/>
    </location>
</feature>
<dbReference type="PANTHER" id="PTHR37299">
    <property type="entry name" value="TRANSCRIPTIONAL REGULATOR-RELATED"/>
    <property type="match status" value="1"/>
</dbReference>
<proteinExistence type="predicted"/>
<dbReference type="EMBL" id="FUXI01000017">
    <property type="protein sequence ID" value="SJZ83223.1"/>
    <property type="molecule type" value="Genomic_DNA"/>
</dbReference>
<evidence type="ECO:0000313" key="3">
    <source>
        <dbReference type="Proteomes" id="UP000190328"/>
    </source>
</evidence>
<gene>
    <name evidence="2" type="ORF">SAMN02745116_01548</name>
</gene>
<sequence>MNKFQLSILLDETISFPEVLLKARETEEIAEIVTLLEEYDKGKTTKLLIKTADGVEVIEKSVIQIIESFGKKVEITTEEEVYQTNGPLYQVIERINDVTFIQISKSVYVQMKNIRRLELSFSGNYLVEVGKRKLSVSRRFVKELLRRLEKL</sequence>
<accession>A0A1T4NVH4</accession>
<dbReference type="InterPro" id="IPR046947">
    <property type="entry name" value="LytR-like"/>
</dbReference>
<dbReference type="PROSITE" id="PS50930">
    <property type="entry name" value="HTH_LYTTR"/>
    <property type="match status" value="1"/>
</dbReference>
<dbReference type="OrthoDB" id="2136316at2"/>
<name>A0A1T4NVH4_9ENTE</name>
<dbReference type="STRING" id="263852.SAMN02745116_01548"/>
<dbReference type="Gene3D" id="2.40.50.1020">
    <property type="entry name" value="LytTr DNA-binding domain"/>
    <property type="match status" value="1"/>
</dbReference>
<dbReference type="Pfam" id="PF04397">
    <property type="entry name" value="LytTR"/>
    <property type="match status" value="1"/>
</dbReference>
<dbReference type="GO" id="GO:0003677">
    <property type="term" value="F:DNA binding"/>
    <property type="evidence" value="ECO:0007669"/>
    <property type="project" value="UniProtKB-KW"/>
</dbReference>
<organism evidence="2 3">
    <name type="scientific">Pilibacter termitis</name>
    <dbReference type="NCBI Taxonomy" id="263852"/>
    <lineage>
        <taxon>Bacteria</taxon>
        <taxon>Bacillati</taxon>
        <taxon>Bacillota</taxon>
        <taxon>Bacilli</taxon>
        <taxon>Lactobacillales</taxon>
        <taxon>Enterococcaceae</taxon>
        <taxon>Pilibacter</taxon>
    </lineage>
</organism>
<dbReference type="AlphaFoldDB" id="A0A1T4NVH4"/>
<dbReference type="RefSeq" id="WP_159443262.1">
    <property type="nucleotide sequence ID" value="NZ_FUXI01000017.1"/>
</dbReference>
<keyword evidence="2" id="KW-0238">DNA-binding</keyword>
<dbReference type="SMART" id="SM00850">
    <property type="entry name" value="LytTR"/>
    <property type="match status" value="1"/>
</dbReference>
<keyword evidence="3" id="KW-1185">Reference proteome</keyword>
<reference evidence="2 3" key="1">
    <citation type="submission" date="2017-02" db="EMBL/GenBank/DDBJ databases">
        <authorList>
            <person name="Peterson S.W."/>
        </authorList>
    </citation>
    <scope>NUCLEOTIDE SEQUENCE [LARGE SCALE GENOMIC DNA]</scope>
    <source>
        <strain evidence="2 3">ATCC BAA-1030</strain>
    </source>
</reference>
<protein>
    <submittedName>
        <fullName evidence="2">LytTr DNA-binding domain-containing protein</fullName>
    </submittedName>
</protein>
<dbReference type="InterPro" id="IPR007492">
    <property type="entry name" value="LytTR_DNA-bd_dom"/>
</dbReference>
<evidence type="ECO:0000313" key="2">
    <source>
        <dbReference type="EMBL" id="SJZ83223.1"/>
    </source>
</evidence>
<dbReference type="PANTHER" id="PTHR37299:SF1">
    <property type="entry name" value="STAGE 0 SPORULATION PROTEIN A HOMOLOG"/>
    <property type="match status" value="1"/>
</dbReference>
<dbReference type="Proteomes" id="UP000190328">
    <property type="component" value="Unassembled WGS sequence"/>
</dbReference>